<comment type="caution">
    <text evidence="1">The sequence shown here is derived from an EMBL/GenBank/DDBJ whole genome shotgun (WGS) entry which is preliminary data.</text>
</comment>
<organism evidence="1 2">
    <name type="scientific">Plectosphaerella cucumerina</name>
    <dbReference type="NCBI Taxonomy" id="40658"/>
    <lineage>
        <taxon>Eukaryota</taxon>
        <taxon>Fungi</taxon>
        <taxon>Dikarya</taxon>
        <taxon>Ascomycota</taxon>
        <taxon>Pezizomycotina</taxon>
        <taxon>Sordariomycetes</taxon>
        <taxon>Hypocreomycetidae</taxon>
        <taxon>Glomerellales</taxon>
        <taxon>Plectosphaerellaceae</taxon>
        <taxon>Plectosphaerella</taxon>
    </lineage>
</organism>
<keyword evidence="2" id="KW-1185">Reference proteome</keyword>
<evidence type="ECO:0000313" key="1">
    <source>
        <dbReference type="EMBL" id="KAH7354206.1"/>
    </source>
</evidence>
<reference evidence="1" key="1">
    <citation type="journal article" date="2021" name="Nat. Commun.">
        <title>Genetic determinants of endophytism in the Arabidopsis root mycobiome.</title>
        <authorList>
            <person name="Mesny F."/>
            <person name="Miyauchi S."/>
            <person name="Thiergart T."/>
            <person name="Pickel B."/>
            <person name="Atanasova L."/>
            <person name="Karlsson M."/>
            <person name="Huettel B."/>
            <person name="Barry K.W."/>
            <person name="Haridas S."/>
            <person name="Chen C."/>
            <person name="Bauer D."/>
            <person name="Andreopoulos W."/>
            <person name="Pangilinan J."/>
            <person name="LaButti K."/>
            <person name="Riley R."/>
            <person name="Lipzen A."/>
            <person name="Clum A."/>
            <person name="Drula E."/>
            <person name="Henrissat B."/>
            <person name="Kohler A."/>
            <person name="Grigoriev I.V."/>
            <person name="Martin F.M."/>
            <person name="Hacquard S."/>
        </authorList>
    </citation>
    <scope>NUCLEOTIDE SEQUENCE</scope>
    <source>
        <strain evidence="1">MPI-CAGE-AT-0016</strain>
    </source>
</reference>
<accession>A0A8K0T8T7</accession>
<dbReference type="EMBL" id="JAGPXD010000005">
    <property type="protein sequence ID" value="KAH7354206.1"/>
    <property type="molecule type" value="Genomic_DNA"/>
</dbReference>
<proteinExistence type="predicted"/>
<dbReference type="AlphaFoldDB" id="A0A8K0T8T7"/>
<dbReference type="OrthoDB" id="4777915at2759"/>
<gene>
    <name evidence="1" type="ORF">B0T11DRAFT_125319</name>
</gene>
<protein>
    <submittedName>
        <fullName evidence="1">Uncharacterized protein</fullName>
    </submittedName>
</protein>
<sequence>MERKRRRIISLTGNRQAWQDGVKERVRRQTEGVDLVAMALENPREVIDNVTRRCVLLGRAPSMLDEKPMLMKITDNQCRRVGNLMSNGAYPGTYGAFFTTMDCWKLIACDGRVVEDSAHLQREYQAQLLAEEQQTPLERAREAVRTDEEKLARRNAKLMIAALEELAPEEMRRLEQERNGLENLWARVSPRAPSWITDIRRSGLPWGYVFYKTTQVDELIGNEWDEAQERLEELDNVFFAKGKSIAASAGLGSIHCPGEEFVWKEDWVDQTFDDEDLMGPRNHFREYRTTLNTDGGILQNTFVVLNSDCVHPDLLTCAELMDLLARDEDYLVYWLWACDANWEPPSPGQDADADGYQGRVRVPFACLQAWFYAARCEGVDMKAMWKKAQSHPRKLWVCDTKSVQNWEHESYV</sequence>
<evidence type="ECO:0000313" key="2">
    <source>
        <dbReference type="Proteomes" id="UP000813385"/>
    </source>
</evidence>
<dbReference type="Proteomes" id="UP000813385">
    <property type="component" value="Unassembled WGS sequence"/>
</dbReference>
<name>A0A8K0T8T7_9PEZI</name>